<protein>
    <submittedName>
        <fullName evidence="1">15238_t:CDS:1</fullName>
    </submittedName>
</protein>
<accession>A0A9W4T4G9</accession>
<evidence type="ECO:0000313" key="2">
    <source>
        <dbReference type="Proteomes" id="UP001153678"/>
    </source>
</evidence>
<name>A0A9W4T4G9_9GLOM</name>
<gene>
    <name evidence="1" type="ORF">FWILDA_LOCUS15466</name>
</gene>
<keyword evidence="2" id="KW-1185">Reference proteome</keyword>
<reference evidence="1" key="1">
    <citation type="submission" date="2022-08" db="EMBL/GenBank/DDBJ databases">
        <authorList>
            <person name="Kallberg Y."/>
            <person name="Tangrot J."/>
            <person name="Rosling A."/>
        </authorList>
    </citation>
    <scope>NUCLEOTIDE SEQUENCE</scope>
    <source>
        <strain evidence="1">Wild A</strain>
    </source>
</reference>
<dbReference type="AlphaFoldDB" id="A0A9W4T4G9"/>
<dbReference type="Proteomes" id="UP001153678">
    <property type="component" value="Unassembled WGS sequence"/>
</dbReference>
<dbReference type="OrthoDB" id="2437782at2759"/>
<comment type="caution">
    <text evidence="1">The sequence shown here is derived from an EMBL/GenBank/DDBJ whole genome shotgun (WGS) entry which is preliminary data.</text>
</comment>
<sequence length="175" mass="19764">MDLICTAILVPVKHNAYRTDKTIVSHLYKNSLESNMSKTSSSKSGSGDPKHDSRIFKTIECIHTTGRYSENLVYKFFETRALPQKADVVLVKKIREDRDSILWGVDLWSTDVAIPTQKSQFISLVSLLEALYTVKDSVSNVLKIITSNTSPSQSRSDYCRLPLQNLLKLQLLGNR</sequence>
<dbReference type="EMBL" id="CAMKVN010008110">
    <property type="protein sequence ID" value="CAI2192218.1"/>
    <property type="molecule type" value="Genomic_DNA"/>
</dbReference>
<evidence type="ECO:0000313" key="1">
    <source>
        <dbReference type="EMBL" id="CAI2192218.1"/>
    </source>
</evidence>
<proteinExistence type="predicted"/>
<organism evidence="1 2">
    <name type="scientific">Funneliformis geosporum</name>
    <dbReference type="NCBI Taxonomy" id="1117311"/>
    <lineage>
        <taxon>Eukaryota</taxon>
        <taxon>Fungi</taxon>
        <taxon>Fungi incertae sedis</taxon>
        <taxon>Mucoromycota</taxon>
        <taxon>Glomeromycotina</taxon>
        <taxon>Glomeromycetes</taxon>
        <taxon>Glomerales</taxon>
        <taxon>Glomeraceae</taxon>
        <taxon>Funneliformis</taxon>
    </lineage>
</organism>